<proteinExistence type="predicted"/>
<evidence type="ECO:0000256" key="4">
    <source>
        <dbReference type="ARBA" id="ARBA00022475"/>
    </source>
</evidence>
<evidence type="ECO:0000256" key="10">
    <source>
        <dbReference type="SAM" id="Phobius"/>
    </source>
</evidence>
<dbReference type="PIRSF" id="PIRSF006603">
    <property type="entry name" value="DinF"/>
    <property type="match status" value="1"/>
</dbReference>
<protein>
    <recommendedName>
        <fullName evidence="9">Multidrug-efflux transporter</fullName>
    </recommendedName>
</protein>
<evidence type="ECO:0000313" key="12">
    <source>
        <dbReference type="Proteomes" id="UP000473699"/>
    </source>
</evidence>
<feature type="transmembrane region" description="Helical" evidence="10">
    <location>
        <begin position="89"/>
        <end position="116"/>
    </location>
</feature>
<dbReference type="GO" id="GO:0006811">
    <property type="term" value="P:monoatomic ion transport"/>
    <property type="evidence" value="ECO:0007669"/>
    <property type="project" value="UniProtKB-KW"/>
</dbReference>
<dbReference type="CDD" id="cd13137">
    <property type="entry name" value="MATE_NorM_like"/>
    <property type="match status" value="1"/>
</dbReference>
<dbReference type="NCBIfam" id="TIGR00797">
    <property type="entry name" value="matE"/>
    <property type="match status" value="1"/>
</dbReference>
<dbReference type="GO" id="GO:0015297">
    <property type="term" value="F:antiporter activity"/>
    <property type="evidence" value="ECO:0007669"/>
    <property type="project" value="UniProtKB-KW"/>
</dbReference>
<evidence type="ECO:0000256" key="9">
    <source>
        <dbReference type="ARBA" id="ARBA00031636"/>
    </source>
</evidence>
<keyword evidence="8 10" id="KW-0472">Membrane</keyword>
<evidence type="ECO:0000256" key="1">
    <source>
        <dbReference type="ARBA" id="ARBA00004651"/>
    </source>
</evidence>
<evidence type="ECO:0000256" key="6">
    <source>
        <dbReference type="ARBA" id="ARBA00022989"/>
    </source>
</evidence>
<keyword evidence="7" id="KW-0406">Ion transport</keyword>
<evidence type="ECO:0000313" key="11">
    <source>
        <dbReference type="EMBL" id="MST55971.1"/>
    </source>
</evidence>
<feature type="transmembrane region" description="Helical" evidence="10">
    <location>
        <begin position="20"/>
        <end position="50"/>
    </location>
</feature>
<comment type="subcellular location">
    <subcellularLocation>
        <location evidence="1">Cell membrane</location>
        <topology evidence="1">Multi-pass membrane protein</topology>
    </subcellularLocation>
</comment>
<keyword evidence="5 10" id="KW-0812">Transmembrane</keyword>
<keyword evidence="2" id="KW-0813">Transport</keyword>
<evidence type="ECO:0000256" key="7">
    <source>
        <dbReference type="ARBA" id="ARBA00023065"/>
    </source>
</evidence>
<dbReference type="GO" id="GO:0005886">
    <property type="term" value="C:plasma membrane"/>
    <property type="evidence" value="ECO:0007669"/>
    <property type="project" value="UniProtKB-SubCell"/>
</dbReference>
<dbReference type="AlphaFoldDB" id="A0A6L5YCI3"/>
<keyword evidence="6 10" id="KW-1133">Transmembrane helix</keyword>
<feature type="transmembrane region" description="Helical" evidence="10">
    <location>
        <begin position="56"/>
        <end position="77"/>
    </location>
</feature>
<gene>
    <name evidence="11" type="ORF">FYJ74_08005</name>
</gene>
<sequence>MEKKPRGTLRRVIRLALPAVFENVMFTLVNIVDVAMVGSLGAAATAAAALNAQPMWLAYAVTMIAAGGASVLVARCWGAKDYALAGHYAAQAVMLGTLIGLCMTAAAESCAGLYVAWMRAAPDVAPDAAAYMRIVGASMPFLVAERSMASVLQSAGDTVTPMKISVAANLCNVAGNFLLIYPSRNLDWLGGLPVWGMGWGVRGAAVSTAVSIVLAAVAMAAALRRCRSDLQLSAPRFLRFEKKRLNDLLRVGLPIAAERIVLSSGQILYMSVISALGTVSVSAHYLATTAEGVCYNPVYGIAIAATTLVGQALGAGDERRAEAEGRACIHLCLGVMAAVSTGMYFGAEWLIRVFTSDAAVIEQGARALRIVAWVETLFGAALTSSGALRGAGDTTAPLWLGIFSMLGLRLGAAWMFVNKLGLGLAGAWYAMDLDLGVRGALLWLYFNSGRWKLKSRRLAARTGQ</sequence>
<evidence type="ECO:0000256" key="3">
    <source>
        <dbReference type="ARBA" id="ARBA00022449"/>
    </source>
</evidence>
<reference evidence="11 12" key="1">
    <citation type="submission" date="2019-08" db="EMBL/GenBank/DDBJ databases">
        <title>In-depth cultivation of the pig gut microbiome towards novel bacterial diversity and tailored functional studies.</title>
        <authorList>
            <person name="Wylensek D."/>
            <person name="Hitch T.C.A."/>
            <person name="Clavel T."/>
        </authorList>
    </citation>
    <scope>NUCLEOTIDE SEQUENCE [LARGE SCALE GENOMIC DNA]</scope>
    <source>
        <strain evidence="11 12">SM-530-WT-4B</strain>
    </source>
</reference>
<dbReference type="Proteomes" id="UP000473699">
    <property type="component" value="Unassembled WGS sequence"/>
</dbReference>
<dbReference type="RefSeq" id="WP_154529060.1">
    <property type="nucleotide sequence ID" value="NZ_VUNH01000008.1"/>
</dbReference>
<feature type="transmembrane region" description="Helical" evidence="10">
    <location>
        <begin position="396"/>
        <end position="416"/>
    </location>
</feature>
<dbReference type="InterPro" id="IPR050222">
    <property type="entry name" value="MATE_MdtK"/>
</dbReference>
<keyword evidence="12" id="KW-1185">Reference proteome</keyword>
<evidence type="ECO:0000256" key="5">
    <source>
        <dbReference type="ARBA" id="ARBA00022692"/>
    </source>
</evidence>
<dbReference type="GO" id="GO:0042910">
    <property type="term" value="F:xenobiotic transmembrane transporter activity"/>
    <property type="evidence" value="ECO:0007669"/>
    <property type="project" value="InterPro"/>
</dbReference>
<dbReference type="Pfam" id="PF01554">
    <property type="entry name" value="MatE"/>
    <property type="match status" value="2"/>
</dbReference>
<evidence type="ECO:0000256" key="8">
    <source>
        <dbReference type="ARBA" id="ARBA00023136"/>
    </source>
</evidence>
<feature type="transmembrane region" description="Helical" evidence="10">
    <location>
        <begin position="367"/>
        <end position="384"/>
    </location>
</feature>
<keyword evidence="3" id="KW-0050">Antiport</keyword>
<feature type="transmembrane region" description="Helical" evidence="10">
    <location>
        <begin position="201"/>
        <end position="223"/>
    </location>
</feature>
<feature type="transmembrane region" description="Helical" evidence="10">
    <location>
        <begin position="327"/>
        <end position="347"/>
    </location>
</feature>
<organism evidence="11 12">
    <name type="scientific">Pyramidobacter porci</name>
    <dbReference type="NCBI Taxonomy" id="2605789"/>
    <lineage>
        <taxon>Bacteria</taxon>
        <taxon>Thermotogati</taxon>
        <taxon>Synergistota</taxon>
        <taxon>Synergistia</taxon>
        <taxon>Synergistales</taxon>
        <taxon>Dethiosulfovibrionaceae</taxon>
        <taxon>Pyramidobacter</taxon>
    </lineage>
</organism>
<comment type="caution">
    <text evidence="11">The sequence shown here is derived from an EMBL/GenBank/DDBJ whole genome shotgun (WGS) entry which is preliminary data.</text>
</comment>
<keyword evidence="4" id="KW-1003">Cell membrane</keyword>
<evidence type="ECO:0000256" key="2">
    <source>
        <dbReference type="ARBA" id="ARBA00022448"/>
    </source>
</evidence>
<name>A0A6L5YCI3_9BACT</name>
<feature type="transmembrane region" description="Helical" evidence="10">
    <location>
        <begin position="428"/>
        <end position="446"/>
    </location>
</feature>
<feature type="transmembrane region" description="Helical" evidence="10">
    <location>
        <begin position="298"/>
        <end position="315"/>
    </location>
</feature>
<dbReference type="EMBL" id="VUNH01000008">
    <property type="protein sequence ID" value="MST55971.1"/>
    <property type="molecule type" value="Genomic_DNA"/>
</dbReference>
<dbReference type="PANTHER" id="PTHR43298">
    <property type="entry name" value="MULTIDRUG RESISTANCE PROTEIN NORM-RELATED"/>
    <property type="match status" value="1"/>
</dbReference>
<dbReference type="InterPro" id="IPR048279">
    <property type="entry name" value="MdtK-like"/>
</dbReference>
<dbReference type="InterPro" id="IPR002528">
    <property type="entry name" value="MATE_fam"/>
</dbReference>
<dbReference type="PANTHER" id="PTHR43298:SF2">
    <property type="entry name" value="FMN_FAD EXPORTER YEEO-RELATED"/>
    <property type="match status" value="1"/>
</dbReference>
<feature type="transmembrane region" description="Helical" evidence="10">
    <location>
        <begin position="267"/>
        <end position="286"/>
    </location>
</feature>
<accession>A0A6L5YCI3</accession>